<dbReference type="PRINTS" id="PR00598">
    <property type="entry name" value="HTHMARR"/>
</dbReference>
<dbReference type="InterPro" id="IPR036390">
    <property type="entry name" value="WH_DNA-bd_sf"/>
</dbReference>
<evidence type="ECO:0000313" key="2">
    <source>
        <dbReference type="EMBL" id="MBD7995008.1"/>
    </source>
</evidence>
<dbReference type="RefSeq" id="WP_191807339.1">
    <property type="nucleotide sequence ID" value="NZ_JACSQD010000002.1"/>
</dbReference>
<comment type="caution">
    <text evidence="2">The sequence shown here is derived from an EMBL/GenBank/DDBJ whole genome shotgun (WGS) entry which is preliminary data.</text>
</comment>
<reference evidence="2 3" key="1">
    <citation type="submission" date="2020-08" db="EMBL/GenBank/DDBJ databases">
        <title>A Genomic Blueprint of the Chicken Gut Microbiome.</title>
        <authorList>
            <person name="Gilroy R."/>
            <person name="Ravi A."/>
            <person name="Getino M."/>
            <person name="Pursley I."/>
            <person name="Horton D.L."/>
            <person name="Alikhan N.-F."/>
            <person name="Baker D."/>
            <person name="Gharbi K."/>
            <person name="Hall N."/>
            <person name="Watson M."/>
            <person name="Adriaenssens E.M."/>
            <person name="Foster-Nyarko E."/>
            <person name="Jarju S."/>
            <person name="Secka A."/>
            <person name="Antonio M."/>
            <person name="Oren A."/>
            <person name="Chaudhuri R."/>
            <person name="La Ragione R.M."/>
            <person name="Hildebrand F."/>
            <person name="Pallen M.J."/>
        </authorList>
    </citation>
    <scope>NUCLEOTIDE SEQUENCE [LARGE SCALE GENOMIC DNA]</scope>
    <source>
        <strain evidence="2 3">Sa2CUA1</strain>
    </source>
</reference>
<dbReference type="InterPro" id="IPR036388">
    <property type="entry name" value="WH-like_DNA-bd_sf"/>
</dbReference>
<dbReference type="InterPro" id="IPR000835">
    <property type="entry name" value="HTH_MarR-typ"/>
</dbReference>
<dbReference type="SMART" id="SM00347">
    <property type="entry name" value="HTH_MARR"/>
    <property type="match status" value="1"/>
</dbReference>
<dbReference type="SUPFAM" id="SSF46785">
    <property type="entry name" value="Winged helix' DNA-binding domain"/>
    <property type="match status" value="1"/>
</dbReference>
<evidence type="ECO:0000259" key="1">
    <source>
        <dbReference type="PROSITE" id="PS50995"/>
    </source>
</evidence>
<protein>
    <submittedName>
        <fullName evidence="2">MarR family transcriptional regulator</fullName>
    </submittedName>
</protein>
<evidence type="ECO:0000313" key="3">
    <source>
        <dbReference type="Proteomes" id="UP000609874"/>
    </source>
</evidence>
<proteinExistence type="predicted"/>
<dbReference type="Pfam" id="PF12802">
    <property type="entry name" value="MarR_2"/>
    <property type="match status" value="1"/>
</dbReference>
<dbReference type="PANTHER" id="PTHR33164">
    <property type="entry name" value="TRANSCRIPTIONAL REGULATOR, MARR FAMILY"/>
    <property type="match status" value="1"/>
</dbReference>
<accession>A0ABR8UR40</accession>
<dbReference type="Proteomes" id="UP000609874">
    <property type="component" value="Unassembled WGS sequence"/>
</dbReference>
<organism evidence="2 3">
    <name type="scientific">Arthrobacter gallicola</name>
    <dbReference type="NCBI Taxonomy" id="2762225"/>
    <lineage>
        <taxon>Bacteria</taxon>
        <taxon>Bacillati</taxon>
        <taxon>Actinomycetota</taxon>
        <taxon>Actinomycetes</taxon>
        <taxon>Micrococcales</taxon>
        <taxon>Micrococcaceae</taxon>
        <taxon>Arthrobacter</taxon>
    </lineage>
</organism>
<gene>
    <name evidence="2" type="ORF">H9639_06835</name>
</gene>
<feature type="domain" description="HTH marR-type" evidence="1">
    <location>
        <begin position="6"/>
        <end position="137"/>
    </location>
</feature>
<dbReference type="EMBL" id="JACSQD010000002">
    <property type="protein sequence ID" value="MBD7995008.1"/>
    <property type="molecule type" value="Genomic_DNA"/>
</dbReference>
<dbReference type="Gene3D" id="1.10.10.10">
    <property type="entry name" value="Winged helix-like DNA-binding domain superfamily/Winged helix DNA-binding domain"/>
    <property type="match status" value="1"/>
</dbReference>
<dbReference type="PANTHER" id="PTHR33164:SF107">
    <property type="entry name" value="TRANSCRIPTIONAL REGULATORY PROTEIN"/>
    <property type="match status" value="1"/>
</dbReference>
<name>A0ABR8UR40_9MICC</name>
<sequence>MESTENQTLTEAAARLTFSVQARLSGHAATAGLSVQQARLLGFLRDREPTINEIAAGLGLDKSSASGLVDRAARRGLVGRTQNASDGRSVRILLLPEGRELIEAANRAFEEDMHQLFSGLTPGEVREWTVLTYKLLSHDGEGPAPV</sequence>
<dbReference type="PROSITE" id="PS50995">
    <property type="entry name" value="HTH_MARR_2"/>
    <property type="match status" value="1"/>
</dbReference>
<dbReference type="InterPro" id="IPR039422">
    <property type="entry name" value="MarR/SlyA-like"/>
</dbReference>
<keyword evidence="3" id="KW-1185">Reference proteome</keyword>